<evidence type="ECO:0000313" key="4">
    <source>
        <dbReference type="Proteomes" id="UP000607559"/>
    </source>
</evidence>
<dbReference type="Gene3D" id="2.60.40.1120">
    <property type="entry name" value="Carboxypeptidase-like, regulatory domain"/>
    <property type="match status" value="1"/>
</dbReference>
<dbReference type="InterPro" id="IPR051802">
    <property type="entry name" value="YfhM-like"/>
</dbReference>
<feature type="chain" id="PRO_5035304320" description="Alpha-2-macroglobulin domain-containing protein" evidence="1">
    <location>
        <begin position="20"/>
        <end position="1857"/>
    </location>
</feature>
<accession>A0A8J2U887</accession>
<comment type="caution">
    <text evidence="3">The sequence shown here is derived from an EMBL/GenBank/DDBJ whole genome shotgun (WGS) entry which is preliminary data.</text>
</comment>
<dbReference type="InterPro" id="IPR041246">
    <property type="entry name" value="Bact_MG10"/>
</dbReference>
<feature type="domain" description="Alpha-2-macroglobulin" evidence="2">
    <location>
        <begin position="1228"/>
        <end position="1317"/>
    </location>
</feature>
<dbReference type="PANTHER" id="PTHR40094">
    <property type="entry name" value="ALPHA-2-MACROGLOBULIN HOMOLOG"/>
    <property type="match status" value="1"/>
</dbReference>
<dbReference type="EMBL" id="BMJC01000001">
    <property type="protein sequence ID" value="GGA85574.1"/>
    <property type="molecule type" value="Genomic_DNA"/>
</dbReference>
<sequence length="1857" mass="210896">MRIRWLVPALLLVSFPASAQHPLSTSPRKSTFVHAYRLTDAQAGYLFKTDLYNWDKIALPPPTDSFLSTREDDPRLPPGNYLFIKAVESNLQVSLQTIGLLRHHLLHSGDRAALVLHTSSGNPVTDAAVFVRRHAIRYDTLAACYPLGRWARSRIVKVEHEGAVYFFPVDHVSPVGHSRWWQLWHPQYYHYRPAASRRFESRFRSFFALSKPKYKPGDTVSGKAFIMDRKGHPIDHPLALRLSSQRSSGTDTILTRVTPYRPGGYSFAFVLTDSLRLSLDDTYDLTLEQVKKKSLSRSRFTYEEYDLTSIRLNARTDREEHYLGEPLSVYLQALDENDLPVPDARIEIDVLSSNAVAFHDPTVFLKDTLWHWTQTLDPVGETRILLPDSIFPSASFPYTVDCRLLNSDNETDRKQLDVRYYTDTAHIDIHAHTDSLDIRYTIRGRPAAAQATVTAFTAKEEIIASIPLSLPASLRVNPLATLYGVSVGAPGDSLRADFDLSTEHLDIPAFTKRTRDTVLISVNNPARLPFWYTITAGRKVILRGYGDQLHYLGKPVGSAPYHLQLQYLWQGDLQSRQIDLPFFEKRLTIDIRQPEYVYPGEKVNIAIAVTDAAGRPVADADLTAYAITAKFKEQSWPHVPYFGKRWRNFVPGGYTLPAVDQQNQLSLPLDWSKWSKPFGLDTLEYYKFLHPATIYTQREKMPDGLTQVAPFVSRKGQPEPVHMLYIDEELVYFDGAEQQRRYSFSARPGWHTLRLRLTDKAIRIDSFRLEEGMKTIIGINDDTANQAINIWPMPDTLISWEKESLQHSLILLRNTFSPNFATIGQGNDRLYLLAPSGAARRTWLTGPLTGADAFLQVEDRFKQYFEPEGGYEFIISPGLIKEKQSPYPYPFATRLSPEGGLPGLGDRVLTPAIADSLWQDWLDDRSATQDLFLNEYAAVSSSGRLQIGVPAANDGKKLFVKKVFVFRYDDADYLRVFKGEARQLGSYEPGVYRVMLLLKGNRYLLHDSVVVRADGKNYYGFDRIPIKEADTFSIRLSGMLRRLEDQWVDPHSAGMDSMHFVFNHRYMNVAAFDQEVSGIVTDDKGSPIYGVSVQLKGTSQATATDDKGWFHLRTPSRGTLVFSYVGYERIERPFLHPDHYEIKLHPVTNALNEVVVVGYAVQRKRSLTYSVSTVLEGNVAGLQVFGSRAADADALDKLYGFQPAIVKIPPMPGLDTVRTVRRHFRDDAFWQPRLRTDEKGLASFTVTYPDDITSWNEFVLAADDHRRTGFAAAAVRSLKPLSARLSNPTFLVAGDSAFVIGKLMNYGADTVTVDRRFSIDDQPVADRKVNLRNARIDTFLVHPSPTRGRSTQPDSIRLSYTLQRTDGYFDGEERSIPVLPAGVKETRGHFVPLEGDTSLRLSFDTTLGTVHVFAEASLMPVMLDEIEHIRQYEYLCNEQLASKLMALLQKKRICLLQQLEFKEEKNINQLIEKLMQGRRGKALWGWWVEGDGLPWISLHVTEALLAAEKAGYTTGLDKQSLISFLVYNFESGTMFDRLLEVRMLQELQAKVDYQRYADTIARHLDRRSLYQTLRLEEVRQAAGLPTGLDTLVGRCRYTALGNCYWGEDNRVLFDNSIQITLLMYRLLRQAGGYTNILRKTRNWLLEKRGTGYWRNTYESSLILETLLPDLLTDGRPPQAPVLILNGQRVTAFPYHTLLPADAGVDVSKSGSLPVYFTAWQQFQNYAPEKVEGTFVVRTWFEQGGTTVERLKAGEPAVLTVEVQAKGDAGYVLVEAPIPAGCTYAEKSQWFGNQELHSEYFKNKLSIFCQAMSKGTHVFHIRLRPRWTGIYRLNPARAELLYFPVLFGREEMKRTVID</sequence>
<dbReference type="SMART" id="SM01360">
    <property type="entry name" value="A2M"/>
    <property type="match status" value="1"/>
</dbReference>
<gene>
    <name evidence="3" type="ORF">GCM10011511_05730</name>
</gene>
<dbReference type="Pfam" id="PF13715">
    <property type="entry name" value="CarbopepD_reg_2"/>
    <property type="match status" value="1"/>
</dbReference>
<reference evidence="3" key="1">
    <citation type="journal article" date="2014" name="Int. J. Syst. Evol. Microbiol.">
        <title>Complete genome sequence of Corynebacterium casei LMG S-19264T (=DSM 44701T), isolated from a smear-ripened cheese.</title>
        <authorList>
            <consortium name="US DOE Joint Genome Institute (JGI-PGF)"/>
            <person name="Walter F."/>
            <person name="Albersmeier A."/>
            <person name="Kalinowski J."/>
            <person name="Ruckert C."/>
        </authorList>
    </citation>
    <scope>NUCLEOTIDE SEQUENCE</scope>
    <source>
        <strain evidence="3">CGMCC 1.15448</strain>
    </source>
</reference>
<keyword evidence="1" id="KW-0732">Signal</keyword>
<dbReference type="RefSeq" id="WP_188928353.1">
    <property type="nucleotide sequence ID" value="NZ_BMJC01000001.1"/>
</dbReference>
<dbReference type="PANTHER" id="PTHR40094:SF1">
    <property type="entry name" value="UBIQUITIN DOMAIN-CONTAINING PROTEIN"/>
    <property type="match status" value="1"/>
</dbReference>
<dbReference type="Proteomes" id="UP000607559">
    <property type="component" value="Unassembled WGS sequence"/>
</dbReference>
<evidence type="ECO:0000256" key="1">
    <source>
        <dbReference type="SAM" id="SignalP"/>
    </source>
</evidence>
<dbReference type="SUPFAM" id="SSF48239">
    <property type="entry name" value="Terpenoid cyclases/Protein prenyltransferases"/>
    <property type="match status" value="1"/>
</dbReference>
<keyword evidence="4" id="KW-1185">Reference proteome</keyword>
<name>A0A8J2U887_9BACT</name>
<evidence type="ECO:0000313" key="3">
    <source>
        <dbReference type="EMBL" id="GGA85574.1"/>
    </source>
</evidence>
<protein>
    <recommendedName>
        <fullName evidence="2">Alpha-2-macroglobulin domain-containing protein</fullName>
    </recommendedName>
</protein>
<evidence type="ECO:0000259" key="2">
    <source>
        <dbReference type="SMART" id="SM01360"/>
    </source>
</evidence>
<organism evidence="3 4">
    <name type="scientific">Puia dinghuensis</name>
    <dbReference type="NCBI Taxonomy" id="1792502"/>
    <lineage>
        <taxon>Bacteria</taxon>
        <taxon>Pseudomonadati</taxon>
        <taxon>Bacteroidota</taxon>
        <taxon>Chitinophagia</taxon>
        <taxon>Chitinophagales</taxon>
        <taxon>Chitinophagaceae</taxon>
        <taxon>Puia</taxon>
    </lineage>
</organism>
<dbReference type="Gene3D" id="1.50.10.20">
    <property type="match status" value="1"/>
</dbReference>
<dbReference type="Pfam" id="PF17973">
    <property type="entry name" value="bMG10"/>
    <property type="match status" value="1"/>
</dbReference>
<feature type="signal peptide" evidence="1">
    <location>
        <begin position="1"/>
        <end position="19"/>
    </location>
</feature>
<dbReference type="GO" id="GO:0004866">
    <property type="term" value="F:endopeptidase inhibitor activity"/>
    <property type="evidence" value="ECO:0007669"/>
    <property type="project" value="InterPro"/>
</dbReference>
<dbReference type="SUPFAM" id="SSF49464">
    <property type="entry name" value="Carboxypeptidase regulatory domain-like"/>
    <property type="match status" value="1"/>
</dbReference>
<dbReference type="InterPro" id="IPR001599">
    <property type="entry name" value="Macroglobln_a2"/>
</dbReference>
<reference evidence="3" key="2">
    <citation type="submission" date="2020-09" db="EMBL/GenBank/DDBJ databases">
        <authorList>
            <person name="Sun Q."/>
            <person name="Zhou Y."/>
        </authorList>
    </citation>
    <scope>NUCLEOTIDE SEQUENCE</scope>
    <source>
        <strain evidence="3">CGMCC 1.15448</strain>
    </source>
</reference>
<dbReference type="InterPro" id="IPR008969">
    <property type="entry name" value="CarboxyPept-like_regulatory"/>
</dbReference>
<proteinExistence type="predicted"/>
<dbReference type="InterPro" id="IPR008930">
    <property type="entry name" value="Terpenoid_cyclase/PrenylTrfase"/>
</dbReference>
<dbReference type="Pfam" id="PF00207">
    <property type="entry name" value="A2M"/>
    <property type="match status" value="1"/>
</dbReference>